<dbReference type="Pfam" id="PF00588">
    <property type="entry name" value="SpoU_methylase"/>
    <property type="match status" value="1"/>
</dbReference>
<keyword evidence="2 5" id="KW-0489">Methyltransferase</keyword>
<keyword evidence="8" id="KW-1185">Reference proteome</keyword>
<dbReference type="GO" id="GO:0002128">
    <property type="term" value="P:tRNA nucleoside ribose methylation"/>
    <property type="evidence" value="ECO:0007669"/>
    <property type="project" value="TreeGrafter"/>
</dbReference>
<organism evidence="7 8">
    <name type="scientific">Nostoc sphaeroides CCNUC1</name>
    <dbReference type="NCBI Taxonomy" id="2653204"/>
    <lineage>
        <taxon>Bacteria</taxon>
        <taxon>Bacillati</taxon>
        <taxon>Cyanobacteriota</taxon>
        <taxon>Cyanophyceae</taxon>
        <taxon>Nostocales</taxon>
        <taxon>Nostocaceae</taxon>
        <taxon>Nostoc</taxon>
    </lineage>
</organism>
<dbReference type="NCBIfam" id="TIGR00050">
    <property type="entry name" value="rRNA_methyl_1"/>
    <property type="match status" value="1"/>
</dbReference>
<evidence type="ECO:0000256" key="5">
    <source>
        <dbReference type="RuleBase" id="RU362024"/>
    </source>
</evidence>
<comment type="catalytic activity">
    <reaction evidence="5">
        <text>cytidine(32) in tRNA + S-adenosyl-L-methionine = 2'-O-methylcytidine(32) in tRNA + S-adenosyl-L-homocysteine + H(+)</text>
        <dbReference type="Rhea" id="RHEA:42932"/>
        <dbReference type="Rhea" id="RHEA-COMP:10288"/>
        <dbReference type="Rhea" id="RHEA-COMP:10289"/>
        <dbReference type="ChEBI" id="CHEBI:15378"/>
        <dbReference type="ChEBI" id="CHEBI:57856"/>
        <dbReference type="ChEBI" id="CHEBI:59789"/>
        <dbReference type="ChEBI" id="CHEBI:74495"/>
        <dbReference type="ChEBI" id="CHEBI:82748"/>
        <dbReference type="EC" id="2.1.1.200"/>
    </reaction>
</comment>
<dbReference type="GO" id="GO:0106339">
    <property type="term" value="F:tRNA (cytidine(32)-2'-O)-methyltransferase activity"/>
    <property type="evidence" value="ECO:0007669"/>
    <property type="project" value="RHEA"/>
</dbReference>
<dbReference type="InterPro" id="IPR001537">
    <property type="entry name" value="SpoU_MeTrfase"/>
</dbReference>
<dbReference type="AlphaFoldDB" id="A0A5P8VZL8"/>
<dbReference type="EMBL" id="CP045226">
    <property type="protein sequence ID" value="QFS45893.1"/>
    <property type="molecule type" value="Genomic_DNA"/>
</dbReference>
<keyword evidence="3 7" id="KW-0808">Transferase</keyword>
<name>A0A5P8VZL8_9NOSO</name>
<dbReference type="GO" id="GO:0005829">
    <property type="term" value="C:cytosol"/>
    <property type="evidence" value="ECO:0007669"/>
    <property type="project" value="TreeGrafter"/>
</dbReference>
<comment type="similarity">
    <text evidence="1">Belongs to the class IV-like SAM-binding methyltransferase superfamily. RNA methyltransferase TrmH family.</text>
</comment>
<evidence type="ECO:0000256" key="4">
    <source>
        <dbReference type="ARBA" id="ARBA00022691"/>
    </source>
</evidence>
<dbReference type="PIRSF" id="PIRSF004808">
    <property type="entry name" value="LasT"/>
    <property type="match status" value="1"/>
</dbReference>
<proteinExistence type="inferred from homology"/>
<dbReference type="PANTHER" id="PTHR42786">
    <property type="entry name" value="TRNA/RRNA METHYLTRANSFERASE"/>
    <property type="match status" value="1"/>
</dbReference>
<dbReference type="RefSeq" id="WP_118168566.1">
    <property type="nucleotide sequence ID" value="NZ_CP045226.1"/>
</dbReference>
<evidence type="ECO:0000256" key="3">
    <source>
        <dbReference type="ARBA" id="ARBA00022679"/>
    </source>
</evidence>
<evidence type="ECO:0000313" key="8">
    <source>
        <dbReference type="Proteomes" id="UP000326678"/>
    </source>
</evidence>
<evidence type="ECO:0000313" key="7">
    <source>
        <dbReference type="EMBL" id="QFS45893.1"/>
    </source>
</evidence>
<reference evidence="7 8" key="1">
    <citation type="submission" date="2019-10" db="EMBL/GenBank/DDBJ databases">
        <title>Genomic and transcriptomic insights into the perfect genentic adaptation of a filamentous nitrogen-fixing cyanobacterium to rice fields.</title>
        <authorList>
            <person name="Chen Z."/>
        </authorList>
    </citation>
    <scope>NUCLEOTIDE SEQUENCE [LARGE SCALE GENOMIC DNA]</scope>
    <source>
        <strain evidence="7">CCNUC1</strain>
    </source>
</reference>
<keyword evidence="4 5" id="KW-0949">S-adenosyl-L-methionine</keyword>
<keyword evidence="5" id="KW-0819">tRNA processing</keyword>
<comment type="subcellular location">
    <subcellularLocation>
        <location evidence="5">Cytoplasm</location>
    </subcellularLocation>
</comment>
<comment type="subunit">
    <text evidence="5">Homodimer.</text>
</comment>
<dbReference type="InterPro" id="IPR004384">
    <property type="entry name" value="RNA_MeTrfase_TrmJ/LasT"/>
</dbReference>
<dbReference type="PANTHER" id="PTHR42786:SF2">
    <property type="entry name" value="TRNA (CYTIDINE_URIDINE-2'-O-)-METHYLTRANSFERASE TRMJ"/>
    <property type="match status" value="1"/>
</dbReference>
<accession>A0A5P8VZL8</accession>
<dbReference type="InterPro" id="IPR029026">
    <property type="entry name" value="tRNA_m1G_MTases_N"/>
</dbReference>
<dbReference type="Gene3D" id="1.10.8.590">
    <property type="match status" value="1"/>
</dbReference>
<comment type="catalytic activity">
    <reaction evidence="5">
        <text>uridine(32) in tRNA + S-adenosyl-L-methionine = 2'-O-methyluridine(32) in tRNA + S-adenosyl-L-homocysteine + H(+)</text>
        <dbReference type="Rhea" id="RHEA:42936"/>
        <dbReference type="Rhea" id="RHEA-COMP:10107"/>
        <dbReference type="Rhea" id="RHEA-COMP:10290"/>
        <dbReference type="ChEBI" id="CHEBI:15378"/>
        <dbReference type="ChEBI" id="CHEBI:57856"/>
        <dbReference type="ChEBI" id="CHEBI:59789"/>
        <dbReference type="ChEBI" id="CHEBI:65315"/>
        <dbReference type="ChEBI" id="CHEBI:74478"/>
        <dbReference type="EC" id="2.1.1.200"/>
    </reaction>
</comment>
<sequence length="246" mass="27151">MGLAGLRIVLVEPAGPINIGAIARVMKNFGLYNLVLVNPQCDPLSSEALMMAVHGQEIIESAVLVPTLPEALHGCVRAIATTGRVRSLETPLENPRTALPWLLEEPEKPTALIFGREDRGLSNEELNYAQRFVGIPTNPDYVALNLATAVAICCYELSQCAQKLDIQTSPQIEVASLDVLEGYYQQLESVLLKIGYVYPHTAASRMGKFRQLYNRAHLKTGEVAMLRGILQQVEWALKNQRDSENL</sequence>
<gene>
    <name evidence="5" type="primary">trmJ</name>
    <name evidence="7" type="ORF">GXM_03372</name>
</gene>
<dbReference type="KEGG" id="nsh:GXM_03372"/>
<keyword evidence="5" id="KW-0963">Cytoplasm</keyword>
<evidence type="ECO:0000259" key="6">
    <source>
        <dbReference type="Pfam" id="PF00588"/>
    </source>
</evidence>
<dbReference type="Gene3D" id="3.40.1280.10">
    <property type="match status" value="1"/>
</dbReference>
<dbReference type="GO" id="GO:0003723">
    <property type="term" value="F:RNA binding"/>
    <property type="evidence" value="ECO:0007669"/>
    <property type="project" value="InterPro"/>
</dbReference>
<dbReference type="CDD" id="cd18093">
    <property type="entry name" value="SpoU-like_TrmJ"/>
    <property type="match status" value="1"/>
</dbReference>
<dbReference type="InterPro" id="IPR029028">
    <property type="entry name" value="Alpha/beta_knot_MTases"/>
</dbReference>
<dbReference type="Proteomes" id="UP000326678">
    <property type="component" value="Chromosome Gxm1"/>
</dbReference>
<dbReference type="EC" id="2.1.1.200" evidence="5"/>
<feature type="domain" description="tRNA/rRNA methyltransferase SpoU type" evidence="6">
    <location>
        <begin position="6"/>
        <end position="155"/>
    </location>
</feature>
<comment type="function">
    <text evidence="5">Catalyzes the formation of 2'O-methylated cytidine (Cm32) or 2'O-methylated uridine (Um32) at position 32 in tRNA.</text>
</comment>
<protein>
    <recommendedName>
        <fullName evidence="5">tRNA (cytidine/uridine-2'-O-)-methyltransferase TrmJ</fullName>
        <ecNumber evidence="5">2.1.1.200</ecNumber>
    </recommendedName>
    <alternativeName>
        <fullName evidence="5">tRNA (cytidine(32)/uridine(32)-2'-O)-methyltransferase</fullName>
    </alternativeName>
    <alternativeName>
        <fullName evidence="5">tRNA Cm32/Um32 methyltransferase</fullName>
    </alternativeName>
</protein>
<evidence type="ECO:0000256" key="2">
    <source>
        <dbReference type="ARBA" id="ARBA00022603"/>
    </source>
</evidence>
<dbReference type="GO" id="GO:0160206">
    <property type="term" value="F:tRNA (cytidine(32)/uridine(32)-2'-O)-methyltransferase activity"/>
    <property type="evidence" value="ECO:0007669"/>
    <property type="project" value="UniProtKB-EC"/>
</dbReference>
<dbReference type="SUPFAM" id="SSF75217">
    <property type="entry name" value="alpha/beta knot"/>
    <property type="match status" value="1"/>
</dbReference>
<evidence type="ECO:0000256" key="1">
    <source>
        <dbReference type="ARBA" id="ARBA00007228"/>
    </source>
</evidence>